<gene>
    <name evidence="1" type="ORF">X907_0041</name>
</gene>
<dbReference type="GO" id="GO:0003723">
    <property type="term" value="F:RNA binding"/>
    <property type="evidence" value="ECO:0007669"/>
    <property type="project" value="InterPro"/>
</dbReference>
<dbReference type="InterPro" id="IPR036986">
    <property type="entry name" value="S4_RNA-bd_sf"/>
</dbReference>
<reference evidence="1 2" key="1">
    <citation type="submission" date="2016-12" db="EMBL/GenBank/DDBJ databases">
        <title>The genome of dimorphic prosthecate Glycocaulis alkaliphilus 6b-8t, isolated from crude oil dictates its adaptability in petroleum environments.</title>
        <authorList>
            <person name="Wu X.-L."/>
            <person name="Geng S."/>
        </authorList>
    </citation>
    <scope>NUCLEOTIDE SEQUENCE [LARGE SCALE GENOMIC DNA]</scope>
    <source>
        <strain evidence="1 2">6B-8</strain>
    </source>
</reference>
<proteinExistence type="predicted"/>
<dbReference type="Pfam" id="PF01479">
    <property type="entry name" value="S4"/>
    <property type="match status" value="1"/>
</dbReference>
<organism evidence="1 2">
    <name type="scientific">Glycocaulis alkaliphilus</name>
    <dbReference type="NCBI Taxonomy" id="1434191"/>
    <lineage>
        <taxon>Bacteria</taxon>
        <taxon>Pseudomonadati</taxon>
        <taxon>Pseudomonadota</taxon>
        <taxon>Alphaproteobacteria</taxon>
        <taxon>Maricaulales</taxon>
        <taxon>Maricaulaceae</taxon>
        <taxon>Glycocaulis</taxon>
    </lineage>
</organism>
<dbReference type="OrthoDB" id="9797176at2"/>
<dbReference type="PROSITE" id="PS50889">
    <property type="entry name" value="S4"/>
    <property type="match status" value="1"/>
</dbReference>
<dbReference type="Gene3D" id="3.10.290.10">
    <property type="entry name" value="RNA-binding S4 domain"/>
    <property type="match status" value="1"/>
</dbReference>
<evidence type="ECO:0000313" key="2">
    <source>
        <dbReference type="Proteomes" id="UP000286954"/>
    </source>
</evidence>
<accession>A0A3T0E5K8</accession>
<dbReference type="Proteomes" id="UP000286954">
    <property type="component" value="Chromosome"/>
</dbReference>
<name>A0A3T0E5K8_9PROT</name>
<dbReference type="KEGG" id="gak:X907_0041"/>
<protein>
    <submittedName>
        <fullName evidence="1">RNA-binding S4 domain-containing protein</fullName>
    </submittedName>
</protein>
<evidence type="ECO:0000313" key="1">
    <source>
        <dbReference type="EMBL" id="AZU02592.1"/>
    </source>
</evidence>
<dbReference type="SUPFAM" id="SSF55174">
    <property type="entry name" value="Alpha-L RNA-binding motif"/>
    <property type="match status" value="1"/>
</dbReference>
<dbReference type="EMBL" id="CP018911">
    <property type="protein sequence ID" value="AZU02592.1"/>
    <property type="molecule type" value="Genomic_DNA"/>
</dbReference>
<dbReference type="CDD" id="cd00165">
    <property type="entry name" value="S4"/>
    <property type="match status" value="1"/>
</dbReference>
<keyword evidence="2" id="KW-1185">Reference proteome</keyword>
<dbReference type="RefSeq" id="WP_127565063.1">
    <property type="nucleotide sequence ID" value="NZ_BMFB01000004.1"/>
</dbReference>
<sequence>MTGPASGDEAPERIRIDIWLFRARFLKSRALAADLVNRGHVRLERGGQIVKIAKAAHIIQPGDILTLPLRPVPARIEVCAIGERRGPPAEARTLYRTLDIAGP</sequence>
<dbReference type="SMART" id="SM00363">
    <property type="entry name" value="S4"/>
    <property type="match status" value="1"/>
</dbReference>
<dbReference type="InterPro" id="IPR002942">
    <property type="entry name" value="S4_RNA-bd"/>
</dbReference>
<dbReference type="AlphaFoldDB" id="A0A3T0E5K8"/>